<reference evidence="10" key="1">
    <citation type="submission" date="2015-04" db="UniProtKB">
        <authorList>
            <consortium name="EnsemblPlants"/>
        </authorList>
    </citation>
    <scope>IDENTIFICATION</scope>
</reference>
<accession>A0A0E0JTN7</accession>
<evidence type="ECO:0000313" key="11">
    <source>
        <dbReference type="Proteomes" id="UP000026962"/>
    </source>
</evidence>
<protein>
    <recommendedName>
        <fullName evidence="12">Cytochrome P450</fullName>
    </recommendedName>
</protein>
<dbReference type="PROSITE" id="PS00086">
    <property type="entry name" value="CYTOCHROME_P450"/>
    <property type="match status" value="1"/>
</dbReference>
<keyword evidence="11" id="KW-1185">Reference proteome</keyword>
<name>A0A0E0JTN7_ORYPU</name>
<dbReference type="GO" id="GO:0005506">
    <property type="term" value="F:iron ion binding"/>
    <property type="evidence" value="ECO:0007669"/>
    <property type="project" value="InterPro"/>
</dbReference>
<evidence type="ECO:0000256" key="4">
    <source>
        <dbReference type="ARBA" id="ARBA00022989"/>
    </source>
</evidence>
<dbReference type="GO" id="GO:0020037">
    <property type="term" value="F:heme binding"/>
    <property type="evidence" value="ECO:0007669"/>
    <property type="project" value="InterPro"/>
</dbReference>
<dbReference type="InterPro" id="IPR002401">
    <property type="entry name" value="Cyt_P450_E_grp-I"/>
</dbReference>
<dbReference type="SUPFAM" id="SSF48264">
    <property type="entry name" value="Cytochrome P450"/>
    <property type="match status" value="1"/>
</dbReference>
<dbReference type="PANTHER" id="PTHR24296">
    <property type="entry name" value="CYTOCHROME P450"/>
    <property type="match status" value="1"/>
</dbReference>
<dbReference type="GO" id="GO:0006629">
    <property type="term" value="P:lipid metabolic process"/>
    <property type="evidence" value="ECO:0007669"/>
    <property type="project" value="UniProtKB-ARBA"/>
</dbReference>
<keyword evidence="6 7" id="KW-0408">Iron</keyword>
<dbReference type="HOGENOM" id="CLU_001570_27_2_1"/>
<comment type="cofactor">
    <cofactor evidence="7">
        <name>heme</name>
        <dbReference type="ChEBI" id="CHEBI:30413"/>
    </cofactor>
</comment>
<feature type="signal peptide" evidence="9">
    <location>
        <begin position="1"/>
        <end position="24"/>
    </location>
</feature>
<keyword evidence="4" id="KW-0472">Membrane</keyword>
<dbReference type="GO" id="GO:0016705">
    <property type="term" value="F:oxidoreductase activity, acting on paired donors, with incorporation or reduction of molecular oxygen"/>
    <property type="evidence" value="ECO:0007669"/>
    <property type="project" value="InterPro"/>
</dbReference>
<keyword evidence="3 7" id="KW-0479">Metal-binding</keyword>
<dbReference type="InterPro" id="IPR017972">
    <property type="entry name" value="Cyt_P450_CS"/>
</dbReference>
<evidence type="ECO:0000256" key="6">
    <source>
        <dbReference type="ARBA" id="ARBA00023004"/>
    </source>
</evidence>
<dbReference type="Pfam" id="PF00067">
    <property type="entry name" value="p450"/>
    <property type="match status" value="1"/>
</dbReference>
<dbReference type="EnsemblPlants" id="OPUNC01G42970.1">
    <property type="protein sequence ID" value="OPUNC01G42970.1"/>
    <property type="gene ID" value="OPUNC01G42970"/>
</dbReference>
<evidence type="ECO:0000256" key="3">
    <source>
        <dbReference type="ARBA" id="ARBA00022723"/>
    </source>
</evidence>
<keyword evidence="9" id="KW-0732">Signal</keyword>
<evidence type="ECO:0000256" key="2">
    <source>
        <dbReference type="ARBA" id="ARBA00022692"/>
    </source>
</evidence>
<evidence type="ECO:0000256" key="9">
    <source>
        <dbReference type="SAM" id="SignalP"/>
    </source>
</evidence>
<dbReference type="InterPro" id="IPR036396">
    <property type="entry name" value="Cyt_P450_sf"/>
</dbReference>
<dbReference type="AlphaFoldDB" id="A0A0E0JTN7"/>
<dbReference type="InterPro" id="IPR001128">
    <property type="entry name" value="Cyt_P450"/>
</dbReference>
<evidence type="ECO:0000313" key="10">
    <source>
        <dbReference type="EnsemblPlants" id="OPUNC01G42970.1"/>
    </source>
</evidence>
<evidence type="ECO:0000256" key="5">
    <source>
        <dbReference type="ARBA" id="ARBA00023002"/>
    </source>
</evidence>
<keyword evidence="2" id="KW-0812">Transmembrane</keyword>
<evidence type="ECO:0000256" key="7">
    <source>
        <dbReference type="PIRSR" id="PIRSR602401-1"/>
    </source>
</evidence>
<dbReference type="GO" id="GO:0004497">
    <property type="term" value="F:monooxygenase activity"/>
    <property type="evidence" value="ECO:0007669"/>
    <property type="project" value="UniProtKB-KW"/>
</dbReference>
<dbReference type="Proteomes" id="UP000026962">
    <property type="component" value="Chromosome 1"/>
</dbReference>
<keyword evidence="8" id="KW-0503">Monooxygenase</keyword>
<evidence type="ECO:0000256" key="1">
    <source>
        <dbReference type="ARBA" id="ARBA00010617"/>
    </source>
</evidence>
<keyword evidence="7 8" id="KW-0349">Heme</keyword>
<dbReference type="CDD" id="cd11064">
    <property type="entry name" value="CYP86A"/>
    <property type="match status" value="1"/>
</dbReference>
<comment type="similarity">
    <text evidence="1 8">Belongs to the cytochrome P450 family.</text>
</comment>
<dbReference type="OMA" id="RNHCPYP"/>
<feature type="binding site" description="axial binding residue" evidence="7">
    <location>
        <position position="476"/>
    </location>
    <ligand>
        <name>heme</name>
        <dbReference type="ChEBI" id="CHEBI:30413"/>
    </ligand>
    <ligandPart>
        <name>Fe</name>
        <dbReference type="ChEBI" id="CHEBI:18248"/>
    </ligandPart>
</feature>
<keyword evidence="4" id="KW-1133">Transmembrane helix</keyword>
<dbReference type="Gene3D" id="1.10.630.10">
    <property type="entry name" value="Cytochrome P450"/>
    <property type="match status" value="1"/>
</dbReference>
<evidence type="ECO:0008006" key="12">
    <source>
        <dbReference type="Google" id="ProtNLM"/>
    </source>
</evidence>
<feature type="chain" id="PRO_5002364311" description="Cytochrome P450" evidence="9">
    <location>
        <begin position="25"/>
        <end position="546"/>
    </location>
</feature>
<dbReference type="Gramene" id="OPUNC01G42970.1">
    <property type="protein sequence ID" value="OPUNC01G42970.1"/>
    <property type="gene ID" value="OPUNC01G42970"/>
</dbReference>
<reference evidence="10" key="2">
    <citation type="submission" date="2018-05" db="EMBL/GenBank/DDBJ databases">
        <title>OpunRS2 (Oryza punctata Reference Sequence Version 2).</title>
        <authorList>
            <person name="Zhang J."/>
            <person name="Kudrna D."/>
            <person name="Lee S."/>
            <person name="Talag J."/>
            <person name="Welchert J."/>
            <person name="Wing R.A."/>
        </authorList>
    </citation>
    <scope>NUCLEOTIDE SEQUENCE [LARGE SCALE GENOMIC DNA]</scope>
</reference>
<proteinExistence type="inferred from homology"/>
<evidence type="ECO:0000256" key="8">
    <source>
        <dbReference type="RuleBase" id="RU000461"/>
    </source>
</evidence>
<dbReference type="PRINTS" id="PR00463">
    <property type="entry name" value="EP450I"/>
</dbReference>
<dbReference type="PRINTS" id="PR00385">
    <property type="entry name" value="P450"/>
</dbReference>
<dbReference type="STRING" id="4537.A0A0E0JTN7"/>
<organism evidence="10">
    <name type="scientific">Oryza punctata</name>
    <name type="common">Red rice</name>
    <dbReference type="NCBI Taxonomy" id="4537"/>
    <lineage>
        <taxon>Eukaryota</taxon>
        <taxon>Viridiplantae</taxon>
        <taxon>Streptophyta</taxon>
        <taxon>Embryophyta</taxon>
        <taxon>Tracheophyta</taxon>
        <taxon>Spermatophyta</taxon>
        <taxon>Magnoliopsida</taxon>
        <taxon>Liliopsida</taxon>
        <taxon>Poales</taxon>
        <taxon>Poaceae</taxon>
        <taxon>BOP clade</taxon>
        <taxon>Oryzoideae</taxon>
        <taxon>Oryzeae</taxon>
        <taxon>Oryzinae</taxon>
        <taxon>Oryza</taxon>
    </lineage>
</organism>
<keyword evidence="5 8" id="KW-0560">Oxidoreductase</keyword>
<dbReference type="eggNOG" id="KOG0157">
    <property type="taxonomic scope" value="Eukaryota"/>
</dbReference>
<sequence length="546" mass="60552">MVMDGTVAPLLLLLLLFLPALLYLRRRPAAASGAPRRSNHCPHPNPVLGNALPFLRNRHRFLDWATDLLAAAPTSTIEVRGALGLGSGVATANPAVVDHFLRGNFPNYVKGARFAVPFEDLLGRGLFVADGRLWTLQRKLASYTFSSRSLRRFSARVLRAHLHRRLVPLLAAAASSGEAVDLQDVLKRFGFDNICNVAFGVESSTLLEGRDRRHEAFFAAFDDAVEISVARVFHPTNLVWRAMRLANVGSERRMRDAIRVIDEYVMEIVASEERLRRGEDEHEQHLLSRFAASMEEEGGELAAMFGSPEAKRRFLRDVVVSFVMAGKDSTSSALTWLFWLLAANPRCERRVHEEVSRYGDARRADAGEDGDGDGDGYDELKRMHYLHAAISEAMRLYPPVPIDSRVAAAADALPDGTAVQAGWFADYSAYAMGRMQQLWGDDCREFRPERWLNDGGEFLPVDAARYPVFHAGPRACLGREMAYVQMKAVAAAVIRGFAVEPVQAPASMETPPACEVTTTLRMKGGLLVRVRKREDDAAAKVDLIDH</sequence>